<dbReference type="GeneID" id="19949895"/>
<feature type="coiled-coil region" evidence="1">
    <location>
        <begin position="158"/>
        <end position="221"/>
    </location>
</feature>
<evidence type="ECO:0000313" key="4">
    <source>
        <dbReference type="EMBL" id="EQC33184.1"/>
    </source>
</evidence>
<protein>
    <recommendedName>
        <fullName evidence="3">BHLH domain-containing protein</fullName>
    </recommendedName>
</protein>
<feature type="region of interest" description="Disordered" evidence="2">
    <location>
        <begin position="15"/>
        <end position="107"/>
    </location>
</feature>
<dbReference type="SMART" id="SM00353">
    <property type="entry name" value="HLH"/>
    <property type="match status" value="1"/>
</dbReference>
<dbReference type="InterPro" id="IPR035965">
    <property type="entry name" value="PAS-like_dom_sf"/>
</dbReference>
<dbReference type="CDD" id="cd00083">
    <property type="entry name" value="bHLH_SF"/>
    <property type="match status" value="1"/>
</dbReference>
<dbReference type="PROSITE" id="PS50888">
    <property type="entry name" value="BHLH"/>
    <property type="match status" value="1"/>
</dbReference>
<keyword evidence="1" id="KW-0175">Coiled coil</keyword>
<dbReference type="Proteomes" id="UP000030762">
    <property type="component" value="Unassembled WGS sequence"/>
</dbReference>
<evidence type="ECO:0000313" key="5">
    <source>
        <dbReference type="Proteomes" id="UP000030762"/>
    </source>
</evidence>
<name>T0Q5N6_SAPDV</name>
<accession>T0Q5N6</accession>
<organism evidence="4 5">
    <name type="scientific">Saprolegnia diclina (strain VS20)</name>
    <dbReference type="NCBI Taxonomy" id="1156394"/>
    <lineage>
        <taxon>Eukaryota</taxon>
        <taxon>Sar</taxon>
        <taxon>Stramenopiles</taxon>
        <taxon>Oomycota</taxon>
        <taxon>Saprolegniomycetes</taxon>
        <taxon>Saprolegniales</taxon>
        <taxon>Saprolegniaceae</taxon>
        <taxon>Saprolegnia</taxon>
    </lineage>
</organism>
<dbReference type="EMBL" id="JH767160">
    <property type="protein sequence ID" value="EQC33184.1"/>
    <property type="molecule type" value="Genomic_DNA"/>
</dbReference>
<dbReference type="Pfam" id="PF00010">
    <property type="entry name" value="HLH"/>
    <property type="match status" value="1"/>
</dbReference>
<feature type="region of interest" description="Disordered" evidence="2">
    <location>
        <begin position="132"/>
        <end position="156"/>
    </location>
</feature>
<keyword evidence="5" id="KW-1185">Reference proteome</keyword>
<proteinExistence type="predicted"/>
<dbReference type="eggNOG" id="ENOG502QRWN">
    <property type="taxonomic scope" value="Eukaryota"/>
</dbReference>
<evidence type="ECO:0000256" key="1">
    <source>
        <dbReference type="SAM" id="Coils"/>
    </source>
</evidence>
<feature type="domain" description="BHLH" evidence="3">
    <location>
        <begin position="152"/>
        <end position="204"/>
    </location>
</feature>
<dbReference type="InParanoid" id="T0Q5N6"/>
<sequence length="366" mass="41081">MNRNDYSYSPNHMMQAQHHHQGRMYMDKGHPGDFGQMMAHHQGPPSHHAPPHHAAHHAPSHHAPPHHTPAHHQGPPSHAHHAPAHMGHHNGEFDHEPLVLNNGHPQHGFYQQMNAPMLHVSTDFSNVNNMNGSMHNDHDDMDDNKSINGQKRSREELNQKEKKRMFKLNETIHQLKKSLDDAGVSCKKNKQSILDNTVHYISMLRNDLVIAKQKADHAERMLHSTGGGHKTDAPFDRYFENSSTPTLLMTLDLQVVRANRTFREATGYSEDALKNKEVLLGCLSADLGRARSLVHNAVDSRKTVRTVVQNAVANGRATSSLSLTLLLDPQGNPECLECVLIPMEDDQAQYDMLKEDVNLDEVSGLV</sequence>
<gene>
    <name evidence="4" type="ORF">SDRG_09168</name>
</gene>
<dbReference type="SUPFAM" id="SSF47459">
    <property type="entry name" value="HLH, helix-loop-helix DNA-binding domain"/>
    <property type="match status" value="1"/>
</dbReference>
<dbReference type="GO" id="GO:0046983">
    <property type="term" value="F:protein dimerization activity"/>
    <property type="evidence" value="ECO:0007669"/>
    <property type="project" value="InterPro"/>
</dbReference>
<feature type="compositionally biased region" description="Basic residues" evidence="2">
    <location>
        <begin position="49"/>
        <end position="70"/>
    </location>
</feature>
<dbReference type="OMA" id="DRYFENS"/>
<dbReference type="Gene3D" id="3.30.450.20">
    <property type="entry name" value="PAS domain"/>
    <property type="match status" value="1"/>
</dbReference>
<dbReference type="Gene3D" id="4.10.280.10">
    <property type="entry name" value="Helix-loop-helix DNA-binding domain"/>
    <property type="match status" value="1"/>
</dbReference>
<evidence type="ECO:0000259" key="3">
    <source>
        <dbReference type="PROSITE" id="PS50888"/>
    </source>
</evidence>
<dbReference type="AlphaFoldDB" id="T0Q5N6"/>
<dbReference type="SUPFAM" id="SSF55785">
    <property type="entry name" value="PYP-like sensor domain (PAS domain)"/>
    <property type="match status" value="1"/>
</dbReference>
<reference evidence="4 5" key="1">
    <citation type="submission" date="2012-04" db="EMBL/GenBank/DDBJ databases">
        <title>The Genome Sequence of Saprolegnia declina VS20.</title>
        <authorList>
            <consortium name="The Broad Institute Genome Sequencing Platform"/>
            <person name="Russ C."/>
            <person name="Nusbaum C."/>
            <person name="Tyler B."/>
            <person name="van West P."/>
            <person name="Dieguez-Uribeondo J."/>
            <person name="de Bruijn I."/>
            <person name="Tripathy S."/>
            <person name="Jiang R."/>
            <person name="Young S.K."/>
            <person name="Zeng Q."/>
            <person name="Gargeya S."/>
            <person name="Fitzgerald M."/>
            <person name="Haas B."/>
            <person name="Abouelleil A."/>
            <person name="Alvarado L."/>
            <person name="Arachchi H.M."/>
            <person name="Berlin A."/>
            <person name="Chapman S.B."/>
            <person name="Goldberg J."/>
            <person name="Griggs A."/>
            <person name="Gujja S."/>
            <person name="Hansen M."/>
            <person name="Howarth C."/>
            <person name="Imamovic A."/>
            <person name="Larimer J."/>
            <person name="McCowen C."/>
            <person name="Montmayeur A."/>
            <person name="Murphy C."/>
            <person name="Neiman D."/>
            <person name="Pearson M."/>
            <person name="Priest M."/>
            <person name="Roberts A."/>
            <person name="Saif S."/>
            <person name="Shea T."/>
            <person name="Sisk P."/>
            <person name="Sykes S."/>
            <person name="Wortman J."/>
            <person name="Nusbaum C."/>
            <person name="Birren B."/>
        </authorList>
    </citation>
    <scope>NUCLEOTIDE SEQUENCE [LARGE SCALE GENOMIC DNA]</scope>
    <source>
        <strain evidence="4 5">VS20</strain>
    </source>
</reference>
<dbReference type="InterPro" id="IPR036638">
    <property type="entry name" value="HLH_DNA-bd_sf"/>
</dbReference>
<dbReference type="OrthoDB" id="200651at2759"/>
<dbReference type="RefSeq" id="XP_008613307.1">
    <property type="nucleotide sequence ID" value="XM_008615085.1"/>
</dbReference>
<dbReference type="VEuPathDB" id="FungiDB:SDRG_09168"/>
<evidence type="ECO:0000256" key="2">
    <source>
        <dbReference type="SAM" id="MobiDB-lite"/>
    </source>
</evidence>
<dbReference type="InterPro" id="IPR011598">
    <property type="entry name" value="bHLH_dom"/>
</dbReference>
<feature type="compositionally biased region" description="Basic residues" evidence="2">
    <location>
        <begin position="78"/>
        <end position="88"/>
    </location>
</feature>